<keyword evidence="3" id="KW-1185">Reference proteome</keyword>
<dbReference type="EMBL" id="CP017603">
    <property type="protein sequence ID" value="AOY77215.1"/>
    <property type="molecule type" value="Genomic_DNA"/>
</dbReference>
<reference evidence="2 4" key="2">
    <citation type="submission" date="2017-03" db="EMBL/GenBank/DDBJ databases">
        <title>Complete sequence of Clostridium formicaceticum DSM 92.</title>
        <authorList>
            <person name="Poehlein A."/>
            <person name="Karl M."/>
            <person name="Bengelsdorf F.R."/>
            <person name="Duerre P."/>
            <person name="Daniel R."/>
        </authorList>
    </citation>
    <scope>NUCLEOTIDE SEQUENCE [LARGE SCALE GENOMIC DNA]</scope>
    <source>
        <strain evidence="2 4">DSM 92</strain>
    </source>
</reference>
<gene>
    <name evidence="1" type="ORF">BJL90_15975</name>
    <name evidence="2" type="ORF">CLFO_21410</name>
</gene>
<reference evidence="1 3" key="1">
    <citation type="submission" date="2016-10" db="EMBL/GenBank/DDBJ databases">
        <title>Complete Genome Sequence of Acetogen Clostridium formicoaceticum ATCC 27076.</title>
        <authorList>
            <person name="Bao T."/>
            <person name="Cheng C."/>
            <person name="Zhao J."/>
            <person name="Yang S.-T."/>
            <person name="Wang J."/>
            <person name="Wang M."/>
        </authorList>
    </citation>
    <scope>NUCLEOTIDE SEQUENCE [LARGE SCALE GENOMIC DNA]</scope>
    <source>
        <strain evidence="1 3">ATCC 27076</strain>
    </source>
</reference>
<dbReference type="EMBL" id="CP020559">
    <property type="protein sequence ID" value="ARE87741.1"/>
    <property type="molecule type" value="Genomic_DNA"/>
</dbReference>
<sequence>MERYLTVKEIRTYWKSRGYKVLVDIIGIPYCDDYGKIVIYLFGRKKPSEIKMVRNSQIVYMKYEYIFRPRMLYYFYRILRYKLL</sequence>
<evidence type="ECO:0000313" key="4">
    <source>
        <dbReference type="Proteomes" id="UP000192478"/>
    </source>
</evidence>
<dbReference type="Proteomes" id="UP000192478">
    <property type="component" value="Chromosome"/>
</dbReference>
<dbReference type="RefSeq" id="WP_070970237.1">
    <property type="nucleotide sequence ID" value="NZ_CP017603.1"/>
</dbReference>
<dbReference type="Proteomes" id="UP000177894">
    <property type="component" value="Chromosome"/>
</dbReference>
<proteinExistence type="predicted"/>
<evidence type="ECO:0000313" key="1">
    <source>
        <dbReference type="EMBL" id="AOY77215.1"/>
    </source>
</evidence>
<dbReference type="AlphaFoldDB" id="A0AAC9RIL0"/>
<evidence type="ECO:0000313" key="3">
    <source>
        <dbReference type="Proteomes" id="UP000177894"/>
    </source>
</evidence>
<name>A0AAC9RIL0_9CLOT</name>
<organism evidence="2 4">
    <name type="scientific">Clostridium formicaceticum</name>
    <dbReference type="NCBI Taxonomy" id="1497"/>
    <lineage>
        <taxon>Bacteria</taxon>
        <taxon>Bacillati</taxon>
        <taxon>Bacillota</taxon>
        <taxon>Clostridia</taxon>
        <taxon>Eubacteriales</taxon>
        <taxon>Clostridiaceae</taxon>
        <taxon>Clostridium</taxon>
    </lineage>
</organism>
<accession>A0AAC9RIL0</accession>
<protein>
    <submittedName>
        <fullName evidence="2">Uncharacterized protein</fullName>
    </submittedName>
</protein>
<evidence type="ECO:0000313" key="2">
    <source>
        <dbReference type="EMBL" id="ARE87741.1"/>
    </source>
</evidence>
<dbReference type="KEGG" id="cfm:BJL90_15975"/>